<proteinExistence type="predicted"/>
<evidence type="ECO:0000313" key="1">
    <source>
        <dbReference type="EMBL" id="KAI8671843.1"/>
    </source>
</evidence>
<dbReference type="EMBL" id="CM046506">
    <property type="protein sequence ID" value="KAI8671843.1"/>
    <property type="molecule type" value="Genomic_DNA"/>
</dbReference>
<accession>A0ACC0R2A7</accession>
<protein>
    <submittedName>
        <fullName evidence="1">Aldedh domain-containing protein</fullName>
    </submittedName>
</protein>
<keyword evidence="2" id="KW-1185">Reference proteome</keyword>
<organism evidence="1 2">
    <name type="scientific">Fusarium keratoplasticum</name>
    <dbReference type="NCBI Taxonomy" id="1328300"/>
    <lineage>
        <taxon>Eukaryota</taxon>
        <taxon>Fungi</taxon>
        <taxon>Dikarya</taxon>
        <taxon>Ascomycota</taxon>
        <taxon>Pezizomycotina</taxon>
        <taxon>Sordariomycetes</taxon>
        <taxon>Hypocreomycetidae</taxon>
        <taxon>Hypocreales</taxon>
        <taxon>Nectriaceae</taxon>
        <taxon>Fusarium</taxon>
        <taxon>Fusarium solani species complex</taxon>
    </lineage>
</organism>
<reference evidence="1" key="1">
    <citation type="submission" date="2022-06" db="EMBL/GenBank/DDBJ databases">
        <title>Fusarium solani species complex genomes reveal bases of compartmentalisation and animal pathogenesis.</title>
        <authorList>
            <person name="Tsai I.J."/>
        </authorList>
    </citation>
    <scope>NUCLEOTIDE SEQUENCE</scope>
    <source>
        <strain evidence="1">Fu6.1</strain>
    </source>
</reference>
<sequence length="477" mass="52449">MATQSAVTIAQVQATATEGRMRDLRHRQKQLISLHRQLTENEAEAISALQADDGFSREEAEFVLAATLDEIRTHYDALDLKKELEVEYGIKRGKSNEQKRTVQPLAYIVPETFTLLYSVLAAFAAATEAGTCCVFKFDNNLLSTPPLLGRIFAQLYDKEAVSITTSEPDTSLIESWLVVDQTGNADVGPGAEKYLPSRPESLSLGVVDRTANVKAAARELVQSRLAFRGSSRQAVDWVLVNEFAVEEFLDAVIENIKAWPQASGAKKETDTRNADLEALAAVGSQEVFDRPGVGSVTKTVLGRKHNGFLGRKIASRILSVDVVTSLDDAIDRLSNSGIELGAVYIFAGLKEAKYLSQYIPARVSFVNHIPRRFHIGPVPALRYPVSDRTRYTRQMFEFSSPQFVVSTRAAVKEDTGKLLREARRPLKPTGQPKAGAIGFFEVGVYLGATFYLLPFAAFGLAGIGFGLHKGWELYRGL</sequence>
<gene>
    <name evidence="1" type="ORF">NCS57_00660700</name>
</gene>
<evidence type="ECO:0000313" key="2">
    <source>
        <dbReference type="Proteomes" id="UP001065298"/>
    </source>
</evidence>
<dbReference type="Proteomes" id="UP001065298">
    <property type="component" value="Chromosome 4"/>
</dbReference>
<comment type="caution">
    <text evidence="1">The sequence shown here is derived from an EMBL/GenBank/DDBJ whole genome shotgun (WGS) entry which is preliminary data.</text>
</comment>
<name>A0ACC0R2A7_9HYPO</name>